<dbReference type="GO" id="GO:0008955">
    <property type="term" value="F:peptidoglycan glycosyltransferase activity"/>
    <property type="evidence" value="ECO:0007669"/>
    <property type="project" value="UniProtKB-UniRule"/>
</dbReference>
<evidence type="ECO:0000256" key="11">
    <source>
        <dbReference type="ARBA" id="ARBA00023136"/>
    </source>
</evidence>
<feature type="transmembrane region" description="Helical" evidence="16">
    <location>
        <begin position="359"/>
        <end position="378"/>
    </location>
</feature>
<dbReference type="HAMAP" id="MF_00913">
    <property type="entry name" value="PGT_FtsW_proteobact"/>
    <property type="match status" value="1"/>
</dbReference>
<comment type="pathway">
    <text evidence="2 16">Cell wall biogenesis; peptidoglycan biosynthesis.</text>
</comment>
<reference evidence="17 18" key="1">
    <citation type="submission" date="2016-12" db="EMBL/GenBank/DDBJ databases">
        <authorList>
            <person name="Song W.-J."/>
            <person name="Kurnit D.M."/>
        </authorList>
    </citation>
    <scope>NUCLEOTIDE SEQUENCE [LARGE SCALE GENOMIC DNA]</scope>
    <source>
        <strain evidence="17 18">175</strain>
    </source>
</reference>
<keyword evidence="5 16" id="KW-0328">Glycosyltransferase</keyword>
<dbReference type="EC" id="2.4.99.28" evidence="16"/>
<feature type="transmembrane region" description="Helical" evidence="16">
    <location>
        <begin position="21"/>
        <end position="44"/>
    </location>
</feature>
<keyword evidence="6 16" id="KW-0808">Transferase</keyword>
<dbReference type="RefSeq" id="WP_085210646.1">
    <property type="nucleotide sequence ID" value="NZ_FXAM01000001.1"/>
</dbReference>
<organism evidence="17 18">
    <name type="scientific">Methylomagnum ishizawai</name>
    <dbReference type="NCBI Taxonomy" id="1760988"/>
    <lineage>
        <taxon>Bacteria</taxon>
        <taxon>Pseudomonadati</taxon>
        <taxon>Pseudomonadota</taxon>
        <taxon>Gammaproteobacteria</taxon>
        <taxon>Methylococcales</taxon>
        <taxon>Methylococcaceae</taxon>
        <taxon>Methylomagnum</taxon>
    </lineage>
</organism>
<keyword evidence="11 16" id="KW-0472">Membrane</keyword>
<evidence type="ECO:0000256" key="8">
    <source>
        <dbReference type="ARBA" id="ARBA00022960"/>
    </source>
</evidence>
<evidence type="ECO:0000256" key="5">
    <source>
        <dbReference type="ARBA" id="ARBA00022676"/>
    </source>
</evidence>
<dbReference type="GO" id="GO:0005886">
    <property type="term" value="C:plasma membrane"/>
    <property type="evidence" value="ECO:0007669"/>
    <property type="project" value="UniProtKB-SubCell"/>
</dbReference>
<evidence type="ECO:0000256" key="4">
    <source>
        <dbReference type="ARBA" id="ARBA00022618"/>
    </source>
</evidence>
<gene>
    <name evidence="16" type="primary">ftsW</name>
    <name evidence="17" type="ORF">SAMN02949497_1087</name>
</gene>
<dbReference type="OrthoDB" id="9768187at2"/>
<dbReference type="PANTHER" id="PTHR30474">
    <property type="entry name" value="CELL CYCLE PROTEIN"/>
    <property type="match status" value="1"/>
</dbReference>
<dbReference type="NCBIfam" id="TIGR02614">
    <property type="entry name" value="ftsW"/>
    <property type="match status" value="1"/>
</dbReference>
<dbReference type="GO" id="GO:0009252">
    <property type="term" value="P:peptidoglycan biosynthetic process"/>
    <property type="evidence" value="ECO:0007669"/>
    <property type="project" value="UniProtKB-UniRule"/>
</dbReference>
<comment type="subcellular location">
    <subcellularLocation>
        <location evidence="16">Cell inner membrane</location>
        <topology evidence="16">Multi-pass membrane protein</topology>
    </subcellularLocation>
    <subcellularLocation>
        <location evidence="1">Cell membrane</location>
        <topology evidence="1">Multi-pass membrane protein</topology>
    </subcellularLocation>
    <text evidence="16">Localizes to the division septum.</text>
</comment>
<comment type="catalytic activity">
    <reaction evidence="15 16">
        <text>[GlcNAc-(1-&gt;4)-Mur2Ac(oyl-L-Ala-gamma-D-Glu-L-Lys-D-Ala-D-Ala)](n)-di-trans,octa-cis-undecaprenyl diphosphate + beta-D-GlcNAc-(1-&gt;4)-Mur2Ac(oyl-L-Ala-gamma-D-Glu-L-Lys-D-Ala-D-Ala)-di-trans,octa-cis-undecaprenyl diphosphate = [GlcNAc-(1-&gt;4)-Mur2Ac(oyl-L-Ala-gamma-D-Glu-L-Lys-D-Ala-D-Ala)](n+1)-di-trans,octa-cis-undecaprenyl diphosphate + di-trans,octa-cis-undecaprenyl diphosphate + H(+)</text>
        <dbReference type="Rhea" id="RHEA:23708"/>
        <dbReference type="Rhea" id="RHEA-COMP:9602"/>
        <dbReference type="Rhea" id="RHEA-COMP:9603"/>
        <dbReference type="ChEBI" id="CHEBI:15378"/>
        <dbReference type="ChEBI" id="CHEBI:58405"/>
        <dbReference type="ChEBI" id="CHEBI:60033"/>
        <dbReference type="ChEBI" id="CHEBI:78435"/>
        <dbReference type="EC" id="2.4.99.28"/>
    </reaction>
</comment>
<dbReference type="InterPro" id="IPR013437">
    <property type="entry name" value="FtsW"/>
</dbReference>
<feature type="transmembrane region" description="Helical" evidence="16">
    <location>
        <begin position="179"/>
        <end position="196"/>
    </location>
</feature>
<evidence type="ECO:0000256" key="1">
    <source>
        <dbReference type="ARBA" id="ARBA00004651"/>
    </source>
</evidence>
<dbReference type="AlphaFoldDB" id="A0A1Y6D1E2"/>
<comment type="similarity">
    <text evidence="14 16">Belongs to the SEDS family. FtsW subfamily.</text>
</comment>
<dbReference type="GO" id="GO:0032153">
    <property type="term" value="C:cell division site"/>
    <property type="evidence" value="ECO:0007669"/>
    <property type="project" value="UniProtKB-UniRule"/>
</dbReference>
<evidence type="ECO:0000256" key="12">
    <source>
        <dbReference type="ARBA" id="ARBA00023306"/>
    </source>
</evidence>
<evidence type="ECO:0000256" key="9">
    <source>
        <dbReference type="ARBA" id="ARBA00022984"/>
    </source>
</evidence>
<dbReference type="STRING" id="1760988.SAMN02949497_1087"/>
<evidence type="ECO:0000256" key="15">
    <source>
        <dbReference type="ARBA" id="ARBA00049902"/>
    </source>
</evidence>
<dbReference type="PANTHER" id="PTHR30474:SF2">
    <property type="entry name" value="PEPTIDOGLYCAN GLYCOSYLTRANSFERASE FTSW-RELATED"/>
    <property type="match status" value="1"/>
</dbReference>
<dbReference type="UniPathway" id="UPA00219"/>
<protein>
    <recommendedName>
        <fullName evidence="16">Probable peptidoglycan glycosyltransferase FtsW</fullName>
        <shortName evidence="16">PGT</shortName>
        <ecNumber evidence="16">2.4.99.28</ecNumber>
    </recommendedName>
    <alternativeName>
        <fullName evidence="16">Cell division protein FtsW</fullName>
    </alternativeName>
    <alternativeName>
        <fullName evidence="16">Cell wall polymerase</fullName>
    </alternativeName>
    <alternativeName>
        <fullName evidence="16">Peptidoglycan polymerase</fullName>
        <shortName evidence="16">PG polymerase</shortName>
    </alternativeName>
</protein>
<keyword evidence="9 16" id="KW-0573">Peptidoglycan synthesis</keyword>
<dbReference type="GO" id="GO:0008360">
    <property type="term" value="P:regulation of cell shape"/>
    <property type="evidence" value="ECO:0007669"/>
    <property type="project" value="UniProtKB-KW"/>
</dbReference>
<evidence type="ECO:0000256" key="16">
    <source>
        <dbReference type="HAMAP-Rule" id="MF_00913"/>
    </source>
</evidence>
<evidence type="ECO:0000313" key="17">
    <source>
        <dbReference type="EMBL" id="SMF93795.1"/>
    </source>
</evidence>
<dbReference type="InterPro" id="IPR001182">
    <property type="entry name" value="FtsW/RodA"/>
</dbReference>
<evidence type="ECO:0000256" key="6">
    <source>
        <dbReference type="ARBA" id="ARBA00022679"/>
    </source>
</evidence>
<dbReference type="GO" id="GO:0015648">
    <property type="term" value="F:lipid-linked peptidoglycan transporter activity"/>
    <property type="evidence" value="ECO:0007669"/>
    <property type="project" value="TreeGrafter"/>
</dbReference>
<keyword evidence="13 16" id="KW-0961">Cell wall biogenesis/degradation</keyword>
<evidence type="ECO:0000256" key="7">
    <source>
        <dbReference type="ARBA" id="ARBA00022692"/>
    </source>
</evidence>
<dbReference type="Proteomes" id="UP000192923">
    <property type="component" value="Unassembled WGS sequence"/>
</dbReference>
<evidence type="ECO:0000256" key="3">
    <source>
        <dbReference type="ARBA" id="ARBA00022475"/>
    </source>
</evidence>
<evidence type="ECO:0000256" key="13">
    <source>
        <dbReference type="ARBA" id="ARBA00023316"/>
    </source>
</evidence>
<keyword evidence="7 16" id="KW-0812">Transmembrane</keyword>
<dbReference type="GO" id="GO:0071555">
    <property type="term" value="P:cell wall organization"/>
    <property type="evidence" value="ECO:0007669"/>
    <property type="project" value="UniProtKB-KW"/>
</dbReference>
<keyword evidence="16" id="KW-0997">Cell inner membrane</keyword>
<keyword evidence="18" id="KW-1185">Reference proteome</keyword>
<accession>A0A1Y6D1E2</accession>
<dbReference type="GO" id="GO:0043093">
    <property type="term" value="P:FtsZ-dependent cytokinesis"/>
    <property type="evidence" value="ECO:0007669"/>
    <property type="project" value="UniProtKB-UniRule"/>
</dbReference>
<name>A0A1Y6D1E2_9GAMM</name>
<keyword evidence="12 16" id="KW-0131">Cell cycle</keyword>
<evidence type="ECO:0000313" key="18">
    <source>
        <dbReference type="Proteomes" id="UP000192923"/>
    </source>
</evidence>
<dbReference type="Pfam" id="PF01098">
    <property type="entry name" value="FTSW_RODA_SPOVE"/>
    <property type="match status" value="1"/>
</dbReference>
<evidence type="ECO:0000256" key="10">
    <source>
        <dbReference type="ARBA" id="ARBA00022989"/>
    </source>
</evidence>
<keyword evidence="10 16" id="KW-1133">Transmembrane helix</keyword>
<feature type="transmembrane region" description="Helical" evidence="16">
    <location>
        <begin position="321"/>
        <end position="339"/>
    </location>
</feature>
<proteinExistence type="inferred from homology"/>
<feature type="transmembrane region" description="Helical" evidence="16">
    <location>
        <begin position="93"/>
        <end position="113"/>
    </location>
</feature>
<sequence length="399" mass="43671">MKTRVAVRSQGMVLQWGDKRFYLDTLLLLASLGLLLFGYVMVASASLHLGDKMSQDSFYFPRHQLLHIGMGLATGLIAASVKLETWKNNSMLLYLFGLVLLVLVLIPGIGKMVNGSYRWISLLGIRIQVSEVFKLIAAIYVASFIDRHLPLVRNSIQGMIRPLGLLSVAALLLLKEPDFGATAVVMATALGMLFLAGAKLWQFGLLIGTVVGAGVLLIMTAAYRLKRVMSFVDPWDDPLNSDFQLTQALIAFGRGEWNGVGLGSSIQKMFYLPEAHTDFLFSVIGEELGLVGTTAVIFLFMVIVWRAFVIGQLAERAGIRFAAFLAYGIGIWFGLQAFINMGVNMGLLPTKGLTLPLMSYGGGSMMVMCSALAILFRIRSEAIETWSGTPKVRSTWARA</sequence>
<keyword evidence="3 16" id="KW-1003">Cell membrane</keyword>
<feature type="transmembrane region" description="Helical" evidence="16">
    <location>
        <begin position="288"/>
        <end position="309"/>
    </location>
</feature>
<comment type="function">
    <text evidence="16">Peptidoglycan polymerase that is essential for cell division.</text>
</comment>
<keyword evidence="8 16" id="KW-0133">Cell shape</keyword>
<feature type="transmembrane region" description="Helical" evidence="16">
    <location>
        <begin position="203"/>
        <end position="225"/>
    </location>
</feature>
<evidence type="ECO:0000256" key="14">
    <source>
        <dbReference type="ARBA" id="ARBA00038053"/>
    </source>
</evidence>
<feature type="transmembrane region" description="Helical" evidence="16">
    <location>
        <begin position="64"/>
        <end position="81"/>
    </location>
</feature>
<keyword evidence="4 16" id="KW-0132">Cell division</keyword>
<evidence type="ECO:0000256" key="2">
    <source>
        <dbReference type="ARBA" id="ARBA00004752"/>
    </source>
</evidence>
<dbReference type="EMBL" id="FXAM01000001">
    <property type="protein sequence ID" value="SMF93795.1"/>
    <property type="molecule type" value="Genomic_DNA"/>
</dbReference>